<proteinExistence type="predicted"/>
<organism evidence="2 3">
    <name type="scientific">Candidatus Acidianus copahuensis</name>
    <dbReference type="NCBI Taxonomy" id="1160895"/>
    <lineage>
        <taxon>Archaea</taxon>
        <taxon>Thermoproteota</taxon>
        <taxon>Thermoprotei</taxon>
        <taxon>Sulfolobales</taxon>
        <taxon>Sulfolobaceae</taxon>
        <taxon>Acidianus</taxon>
    </lineage>
</organism>
<feature type="transmembrane region" description="Helical" evidence="1">
    <location>
        <begin position="94"/>
        <end position="120"/>
    </location>
</feature>
<dbReference type="Proteomes" id="UP000024332">
    <property type="component" value="Unassembled WGS sequence"/>
</dbReference>
<gene>
    <name evidence="2" type="ORF">CM19_07895</name>
</gene>
<dbReference type="STRING" id="1160895.CM19_07895"/>
<feature type="transmembrane region" description="Helical" evidence="1">
    <location>
        <begin position="21"/>
        <end position="42"/>
    </location>
</feature>
<feature type="transmembrane region" description="Helical" evidence="1">
    <location>
        <begin position="160"/>
        <end position="178"/>
    </location>
</feature>
<evidence type="ECO:0000256" key="1">
    <source>
        <dbReference type="SAM" id="Phobius"/>
    </source>
</evidence>
<dbReference type="GO" id="GO:0005524">
    <property type="term" value="F:ATP binding"/>
    <property type="evidence" value="ECO:0007669"/>
    <property type="project" value="UniProtKB-KW"/>
</dbReference>
<keyword evidence="1" id="KW-0472">Membrane</keyword>
<keyword evidence="2" id="KW-0547">Nucleotide-binding</keyword>
<feature type="transmembrane region" description="Helical" evidence="1">
    <location>
        <begin position="217"/>
        <end position="235"/>
    </location>
</feature>
<feature type="transmembrane region" description="Helical" evidence="1">
    <location>
        <begin position="126"/>
        <end position="153"/>
    </location>
</feature>
<protein>
    <submittedName>
        <fullName evidence="2">Daunorubicin ABC transporter ATP-binding protein</fullName>
    </submittedName>
</protein>
<sequence length="240" mass="26523">MRIKFILALAWMYGYTGIKRAPIYILSYLSLPLSLLLFIFLISRGEFVKFGVLGGLISIVVSNSLSIIGDFAFMRLQLRFQDLLVATEIGPLDYITGLTLGNLINSIPGIVVYAILSWIFNIFTPLTAIISIGILILLLISSSSLAITLASFVKHTRHSWGISTIVSLLFTILPPLYYPYSLLPSWALDILYISPSTAGSVLMQGITGLQSLPLSPILIFLVETAILSLLPFYAMKWRES</sequence>
<evidence type="ECO:0000313" key="3">
    <source>
        <dbReference type="Proteomes" id="UP000024332"/>
    </source>
</evidence>
<accession>A0A031LP00</accession>
<dbReference type="PANTHER" id="PTHR43229:SF3">
    <property type="entry name" value="ABC-TYPE MULTIDRUG TRANSPORT SYSTEM, PERMEASE COMPONENT"/>
    <property type="match status" value="1"/>
</dbReference>
<dbReference type="RefSeq" id="WP_048099812.1">
    <property type="nucleotide sequence ID" value="NZ_JFZT01000044.1"/>
</dbReference>
<keyword evidence="1" id="KW-0812">Transmembrane</keyword>
<keyword evidence="3" id="KW-1185">Reference proteome</keyword>
<comment type="caution">
    <text evidence="2">The sequence shown here is derived from an EMBL/GenBank/DDBJ whole genome shotgun (WGS) entry which is preliminary data.</text>
</comment>
<evidence type="ECO:0000313" key="2">
    <source>
        <dbReference type="EMBL" id="EZQ04889.1"/>
    </source>
</evidence>
<reference evidence="2 3" key="1">
    <citation type="submission" date="2014-03" db="EMBL/GenBank/DDBJ databases">
        <title>Draft genome sequence of the novel thermoacidophilic archaea Acidianus copahuensis ALE1 strain, isolated from Copahue volcanic area in Neuquen Argentina.</title>
        <authorList>
            <person name="Urbieta M.S."/>
            <person name="Rascovan N."/>
            <person name="Castro C."/>
            <person name="Revale S."/>
            <person name="Giaveno M.A."/>
            <person name="Vazquez M.P."/>
            <person name="Donati E.R."/>
        </authorList>
    </citation>
    <scope>NUCLEOTIDE SEQUENCE [LARGE SCALE GENOMIC DNA]</scope>
    <source>
        <strain evidence="2 3">ALE1</strain>
    </source>
</reference>
<dbReference type="InterPro" id="IPR051784">
    <property type="entry name" value="Nod_factor_ABC_transporter"/>
</dbReference>
<dbReference type="PANTHER" id="PTHR43229">
    <property type="entry name" value="NODULATION PROTEIN J"/>
    <property type="match status" value="1"/>
</dbReference>
<feature type="transmembrane region" description="Helical" evidence="1">
    <location>
        <begin position="48"/>
        <end position="73"/>
    </location>
</feature>
<dbReference type="OrthoDB" id="97972at2157"/>
<name>A0A031LP00_9CREN</name>
<keyword evidence="1" id="KW-1133">Transmembrane helix</keyword>
<dbReference type="EMBL" id="JFZT01000044">
    <property type="protein sequence ID" value="EZQ04889.1"/>
    <property type="molecule type" value="Genomic_DNA"/>
</dbReference>
<dbReference type="AlphaFoldDB" id="A0A031LP00"/>
<keyword evidence="2" id="KW-0067">ATP-binding</keyword>